<feature type="chain" id="PRO_5034390371" evidence="3">
    <location>
        <begin position="29"/>
        <end position="456"/>
    </location>
</feature>
<dbReference type="PANTHER" id="PTHR13683:SF750">
    <property type="entry name" value="ASPARTYL PROTEASE AED1"/>
    <property type="match status" value="1"/>
</dbReference>
<evidence type="ECO:0000313" key="6">
    <source>
        <dbReference type="RefSeq" id="XP_030545386.1"/>
    </source>
</evidence>
<dbReference type="PROSITE" id="PS51767">
    <property type="entry name" value="PEPTIDASE_A1"/>
    <property type="match status" value="1"/>
</dbReference>
<dbReference type="InterPro" id="IPR032861">
    <property type="entry name" value="TAXi_N"/>
</dbReference>
<proteinExistence type="inferred from homology"/>
<dbReference type="Gene3D" id="2.40.70.10">
    <property type="entry name" value="Acid Proteases"/>
    <property type="match status" value="2"/>
</dbReference>
<dbReference type="Proteomes" id="UP000827889">
    <property type="component" value="Chromosome 5"/>
</dbReference>
<evidence type="ECO:0000256" key="1">
    <source>
        <dbReference type="ARBA" id="ARBA00007447"/>
    </source>
</evidence>
<dbReference type="KEGG" id="rarg:115751588"/>
<dbReference type="Pfam" id="PF14541">
    <property type="entry name" value="TAXi_C"/>
    <property type="match status" value="1"/>
</dbReference>
<dbReference type="GO" id="GO:0004190">
    <property type="term" value="F:aspartic-type endopeptidase activity"/>
    <property type="evidence" value="ECO:0007669"/>
    <property type="project" value="InterPro"/>
</dbReference>
<name>A0A8B8QE37_9MYRT</name>
<organism evidence="5 6">
    <name type="scientific">Rhodamnia argentea</name>
    <dbReference type="NCBI Taxonomy" id="178133"/>
    <lineage>
        <taxon>Eukaryota</taxon>
        <taxon>Viridiplantae</taxon>
        <taxon>Streptophyta</taxon>
        <taxon>Embryophyta</taxon>
        <taxon>Tracheophyta</taxon>
        <taxon>Spermatophyta</taxon>
        <taxon>Magnoliopsida</taxon>
        <taxon>eudicotyledons</taxon>
        <taxon>Gunneridae</taxon>
        <taxon>Pentapetalae</taxon>
        <taxon>rosids</taxon>
        <taxon>malvids</taxon>
        <taxon>Myrtales</taxon>
        <taxon>Myrtaceae</taxon>
        <taxon>Myrtoideae</taxon>
        <taxon>Myrteae</taxon>
        <taxon>Australasian group</taxon>
        <taxon>Rhodamnia</taxon>
    </lineage>
</organism>
<protein>
    <submittedName>
        <fullName evidence="6">Aspartyl protease family protein At5g10770-like</fullName>
    </submittedName>
</protein>
<dbReference type="PANTHER" id="PTHR13683">
    <property type="entry name" value="ASPARTYL PROTEASES"/>
    <property type="match status" value="1"/>
</dbReference>
<dbReference type="OrthoDB" id="851051at2759"/>
<dbReference type="InterPro" id="IPR001969">
    <property type="entry name" value="Aspartic_peptidase_AS"/>
</dbReference>
<accession>A0A8B8QE37</accession>
<evidence type="ECO:0000256" key="3">
    <source>
        <dbReference type="SAM" id="SignalP"/>
    </source>
</evidence>
<dbReference type="InterPro" id="IPR021109">
    <property type="entry name" value="Peptidase_aspartic_dom_sf"/>
</dbReference>
<gene>
    <name evidence="6" type="primary">LOC115751588</name>
</gene>
<dbReference type="InterPro" id="IPR001461">
    <property type="entry name" value="Aspartic_peptidase_A1"/>
</dbReference>
<dbReference type="RefSeq" id="XP_030545386.1">
    <property type="nucleotide sequence ID" value="XM_030689526.2"/>
</dbReference>
<evidence type="ECO:0000256" key="2">
    <source>
        <dbReference type="PIRSR" id="PIRSR601461-1"/>
    </source>
</evidence>
<dbReference type="GeneID" id="115751588"/>
<sequence>MANYTSFRLRLLLLVLLFSCHEVQKGCARGSQTVNHEEPDNYVVEMRSLTPASTCKDQAKGRGLTLAHRQGPCSPLAANRRSRDSKITFLRDQVRVCSMNNLGESRPLTAGIYGENAWLPIHGGSPGAGEFVVTIGLGTPKVDLTLIFDTGSDITWTQCQPCPRCYPQQDPLFEPLKSTTSSNPPCSASKCNYSIDYADGSHSDGYYVRDLLTLTPDCKFPDFIFGCGENNSPNFSTTAGVLGLGQGDNTLISQIPSELSQIFCYCIPGSESSNGYLLFGLEALRYCQTDSYTPIISDKKNTSFYFVNLVGIAFGNQKFSLSSESPRPRTIIDSGTTITRLPPRIYSAIRAEFVKYMSKYPVARPLPELLNTCYDLHGQKNVTMPKVVLQFQNTNVSLDPSAVVWRESDAQVCLAFAPNRKGPDLVIIGSVQQQNLNILYNVKENKVEFGKGSCGN</sequence>
<dbReference type="GO" id="GO:0006508">
    <property type="term" value="P:proteolysis"/>
    <property type="evidence" value="ECO:0007669"/>
    <property type="project" value="InterPro"/>
</dbReference>
<dbReference type="InterPro" id="IPR032799">
    <property type="entry name" value="TAXi_C"/>
</dbReference>
<reference evidence="6" key="1">
    <citation type="submission" date="2025-08" db="UniProtKB">
        <authorList>
            <consortium name="RefSeq"/>
        </authorList>
    </citation>
    <scope>IDENTIFICATION</scope>
    <source>
        <tissue evidence="6">Leaf</tissue>
    </source>
</reference>
<feature type="signal peptide" evidence="3">
    <location>
        <begin position="1"/>
        <end position="28"/>
    </location>
</feature>
<evidence type="ECO:0000313" key="5">
    <source>
        <dbReference type="Proteomes" id="UP000827889"/>
    </source>
</evidence>
<dbReference type="PROSITE" id="PS00141">
    <property type="entry name" value="ASP_PROTEASE"/>
    <property type="match status" value="1"/>
</dbReference>
<dbReference type="AlphaFoldDB" id="A0A8B8QE37"/>
<keyword evidence="5" id="KW-1185">Reference proteome</keyword>
<comment type="similarity">
    <text evidence="1">Belongs to the peptidase A1 family.</text>
</comment>
<feature type="active site" evidence="2">
    <location>
        <position position="333"/>
    </location>
</feature>
<dbReference type="InterPro" id="IPR033121">
    <property type="entry name" value="PEPTIDASE_A1"/>
</dbReference>
<dbReference type="Pfam" id="PF14543">
    <property type="entry name" value="TAXi_N"/>
    <property type="match status" value="1"/>
</dbReference>
<evidence type="ECO:0000259" key="4">
    <source>
        <dbReference type="PROSITE" id="PS51767"/>
    </source>
</evidence>
<feature type="active site" evidence="2">
    <location>
        <position position="149"/>
    </location>
</feature>
<feature type="domain" description="Peptidase A1" evidence="4">
    <location>
        <begin position="131"/>
        <end position="450"/>
    </location>
</feature>
<dbReference type="SUPFAM" id="SSF50630">
    <property type="entry name" value="Acid proteases"/>
    <property type="match status" value="1"/>
</dbReference>
<keyword evidence="3" id="KW-0732">Signal</keyword>